<reference evidence="2" key="1">
    <citation type="journal article" date="2020" name="BMC Genomics">
        <title>Correction to: Identification and distribution of gene clusters required for synthesis of sphingolipid metabolism inhibitors in diverse species of the filamentous fungus Fusarium.</title>
        <authorList>
            <person name="Kim H.S."/>
            <person name="Lohmar J.M."/>
            <person name="Busman M."/>
            <person name="Brown D.W."/>
            <person name="Naumann T.A."/>
            <person name="Divon H.H."/>
            <person name="Lysoe E."/>
            <person name="Uhlig S."/>
            <person name="Proctor R.H."/>
        </authorList>
    </citation>
    <scope>NUCLEOTIDE SEQUENCE</scope>
    <source>
        <strain evidence="2">NRRL 45417</strain>
    </source>
</reference>
<dbReference type="PANTHER" id="PTHR24148">
    <property type="entry name" value="ANKYRIN REPEAT DOMAIN-CONTAINING PROTEIN 39 HOMOLOG-RELATED"/>
    <property type="match status" value="1"/>
</dbReference>
<dbReference type="OrthoDB" id="2157530at2759"/>
<dbReference type="EMBL" id="JABFAI010000029">
    <property type="protein sequence ID" value="KAF4959810.1"/>
    <property type="molecule type" value="Genomic_DNA"/>
</dbReference>
<reference evidence="2" key="2">
    <citation type="submission" date="2020-05" db="EMBL/GenBank/DDBJ databases">
        <authorList>
            <person name="Kim H.-S."/>
            <person name="Proctor R.H."/>
            <person name="Brown D.W."/>
        </authorList>
    </citation>
    <scope>NUCLEOTIDE SEQUENCE</scope>
    <source>
        <strain evidence="2">NRRL 45417</strain>
    </source>
</reference>
<proteinExistence type="predicted"/>
<name>A0A8H4X3A9_9HYPO</name>
<protein>
    <recommendedName>
        <fullName evidence="1">Heterokaryon incompatibility domain-containing protein</fullName>
    </recommendedName>
</protein>
<organism evidence="2 3">
    <name type="scientific">Fusarium gaditjirri</name>
    <dbReference type="NCBI Taxonomy" id="282569"/>
    <lineage>
        <taxon>Eukaryota</taxon>
        <taxon>Fungi</taxon>
        <taxon>Dikarya</taxon>
        <taxon>Ascomycota</taxon>
        <taxon>Pezizomycotina</taxon>
        <taxon>Sordariomycetes</taxon>
        <taxon>Hypocreomycetidae</taxon>
        <taxon>Hypocreales</taxon>
        <taxon>Nectriaceae</taxon>
        <taxon>Fusarium</taxon>
        <taxon>Fusarium nisikadoi species complex</taxon>
    </lineage>
</organism>
<sequence>MHRFLQKPTRSLPRRLFSQSISQASSSLYKPLNPRTPEIRLLKIPPKPSSEFELVTVALDDEPIYAALSYLWGDPEKYGQVTIKGNTVKIPDNLASAFLCVLSNDSFRSQSHVGYLWADAICINQNDLDERSQQVQLMRHGFKGWAVSTFAANLQAADDRDYIYGLLGVSGIPITPEYSPKNTTSQVYTKYMAGWPKAARTQKTTHAHAPLAFLPLAGTGKYGYSDLPGWVPNYRMKREASSPWCYSASNFRSADEGEPTSSPTHRASYPYVVEETHSLFSWGKDMGHIALSTNCLHDSDLEVLASFMSFANSFTTDNPRSADHLFHARVPNYHKNLELKLGS</sequence>
<evidence type="ECO:0000313" key="3">
    <source>
        <dbReference type="Proteomes" id="UP000604273"/>
    </source>
</evidence>
<gene>
    <name evidence="2" type="ORF">FGADI_1312</name>
</gene>
<dbReference type="Proteomes" id="UP000604273">
    <property type="component" value="Unassembled WGS sequence"/>
</dbReference>
<dbReference type="InterPro" id="IPR052895">
    <property type="entry name" value="HetReg/Transcr_Mod"/>
</dbReference>
<keyword evidence="3" id="KW-1185">Reference proteome</keyword>
<dbReference type="InterPro" id="IPR010730">
    <property type="entry name" value="HET"/>
</dbReference>
<evidence type="ECO:0000313" key="2">
    <source>
        <dbReference type="EMBL" id="KAF4959810.1"/>
    </source>
</evidence>
<dbReference type="Pfam" id="PF06985">
    <property type="entry name" value="HET"/>
    <property type="match status" value="1"/>
</dbReference>
<comment type="caution">
    <text evidence="2">The sequence shown here is derived from an EMBL/GenBank/DDBJ whole genome shotgun (WGS) entry which is preliminary data.</text>
</comment>
<accession>A0A8H4X3A9</accession>
<evidence type="ECO:0000259" key="1">
    <source>
        <dbReference type="Pfam" id="PF06985"/>
    </source>
</evidence>
<dbReference type="PANTHER" id="PTHR24148:SF73">
    <property type="entry name" value="HET DOMAIN PROTEIN (AFU_ORTHOLOGUE AFUA_8G01020)"/>
    <property type="match status" value="1"/>
</dbReference>
<dbReference type="AlphaFoldDB" id="A0A8H4X3A9"/>
<feature type="domain" description="Heterokaryon incompatibility" evidence="1">
    <location>
        <begin position="65"/>
        <end position="158"/>
    </location>
</feature>